<dbReference type="Gene3D" id="2.60.420.10">
    <property type="entry name" value="Maltose phosphorylase, domain 3"/>
    <property type="match status" value="1"/>
</dbReference>
<dbReference type="PANTHER" id="PTHR33307">
    <property type="entry name" value="ALPHA-RHAMNOSIDASE (EUROFUNG)"/>
    <property type="match status" value="1"/>
</dbReference>
<keyword evidence="3" id="KW-1185">Reference proteome</keyword>
<dbReference type="InterPro" id="IPR035398">
    <property type="entry name" value="Bac_rhamnosid_C"/>
</dbReference>
<dbReference type="InterPro" id="IPR016007">
    <property type="entry name" value="Alpha_rhamnosid"/>
</dbReference>
<gene>
    <name evidence="2" type="ORF">EDB81DRAFT_794552</name>
</gene>
<feature type="domain" description="Alpha-L-rhamnosidase C-terminal" evidence="1">
    <location>
        <begin position="33"/>
        <end position="77"/>
    </location>
</feature>
<evidence type="ECO:0000313" key="2">
    <source>
        <dbReference type="EMBL" id="KAH7146109.1"/>
    </source>
</evidence>
<proteinExistence type="predicted"/>
<dbReference type="Proteomes" id="UP000738349">
    <property type="component" value="Unassembled WGS sequence"/>
</dbReference>
<sequence length="104" mass="11684">MLPDGNIDPGSMTSFNRYAFGAVANWLHQTVGGVESMVPGWKAIKVKPVPGGNITGTEVAFDGPFGWAKCEWLLEGITSEWKSRYRPTQRHLSFFRQRGRQRTN</sequence>
<dbReference type="Pfam" id="PF17390">
    <property type="entry name" value="Bac_rhamnosid_C"/>
    <property type="match status" value="1"/>
</dbReference>
<dbReference type="PANTHER" id="PTHR33307:SF6">
    <property type="entry name" value="ALPHA-RHAMNOSIDASE (EUROFUNG)-RELATED"/>
    <property type="match status" value="1"/>
</dbReference>
<reference evidence="2" key="1">
    <citation type="journal article" date="2021" name="Nat. Commun.">
        <title>Genetic determinants of endophytism in the Arabidopsis root mycobiome.</title>
        <authorList>
            <person name="Mesny F."/>
            <person name="Miyauchi S."/>
            <person name="Thiergart T."/>
            <person name="Pickel B."/>
            <person name="Atanasova L."/>
            <person name="Karlsson M."/>
            <person name="Huettel B."/>
            <person name="Barry K.W."/>
            <person name="Haridas S."/>
            <person name="Chen C."/>
            <person name="Bauer D."/>
            <person name="Andreopoulos W."/>
            <person name="Pangilinan J."/>
            <person name="LaButti K."/>
            <person name="Riley R."/>
            <person name="Lipzen A."/>
            <person name="Clum A."/>
            <person name="Drula E."/>
            <person name="Henrissat B."/>
            <person name="Kohler A."/>
            <person name="Grigoriev I.V."/>
            <person name="Martin F.M."/>
            <person name="Hacquard S."/>
        </authorList>
    </citation>
    <scope>NUCLEOTIDE SEQUENCE</scope>
    <source>
        <strain evidence="2">MPI-CAGE-AT-0147</strain>
    </source>
</reference>
<organism evidence="2 3">
    <name type="scientific">Dactylonectria macrodidyma</name>
    <dbReference type="NCBI Taxonomy" id="307937"/>
    <lineage>
        <taxon>Eukaryota</taxon>
        <taxon>Fungi</taxon>
        <taxon>Dikarya</taxon>
        <taxon>Ascomycota</taxon>
        <taxon>Pezizomycotina</taxon>
        <taxon>Sordariomycetes</taxon>
        <taxon>Hypocreomycetidae</taxon>
        <taxon>Hypocreales</taxon>
        <taxon>Nectriaceae</taxon>
        <taxon>Dactylonectria</taxon>
    </lineage>
</organism>
<accession>A0A9P9EVK2</accession>
<evidence type="ECO:0000259" key="1">
    <source>
        <dbReference type="Pfam" id="PF17390"/>
    </source>
</evidence>
<evidence type="ECO:0000313" key="3">
    <source>
        <dbReference type="Proteomes" id="UP000738349"/>
    </source>
</evidence>
<dbReference type="OrthoDB" id="10036721at2759"/>
<dbReference type="EMBL" id="JAGMUV010000008">
    <property type="protein sequence ID" value="KAH7146109.1"/>
    <property type="molecule type" value="Genomic_DNA"/>
</dbReference>
<dbReference type="AlphaFoldDB" id="A0A9P9EVK2"/>
<name>A0A9P9EVK2_9HYPO</name>
<comment type="caution">
    <text evidence="2">The sequence shown here is derived from an EMBL/GenBank/DDBJ whole genome shotgun (WGS) entry which is preliminary data.</text>
</comment>
<protein>
    <submittedName>
        <fullName evidence="2">Bacterial alpha-L-rhamnosidase-domain-containing protein</fullName>
    </submittedName>
</protein>